<dbReference type="Proteomes" id="UP001515943">
    <property type="component" value="Unassembled WGS sequence"/>
</dbReference>
<proteinExistence type="predicted"/>
<dbReference type="EMBL" id="VSRL01000144">
    <property type="protein sequence ID" value="NKE60919.1"/>
    <property type="molecule type" value="Genomic_DNA"/>
</dbReference>
<keyword evidence="3" id="KW-1185">Reference proteome</keyword>
<evidence type="ECO:0000256" key="1">
    <source>
        <dbReference type="SAM" id="MobiDB-lite"/>
    </source>
</evidence>
<dbReference type="RefSeq" id="WP_167977573.1">
    <property type="nucleotide sequence ID" value="NZ_VSRL01000144.1"/>
</dbReference>
<reference evidence="2 3" key="1">
    <citation type="submission" date="2019-08" db="EMBL/GenBank/DDBJ databases">
        <title>Lentzea from Indian Himalayas.</title>
        <authorList>
            <person name="Mandal S."/>
            <person name="Mallick Gupta A."/>
            <person name="Maiti P.K."/>
            <person name="Sarkar J."/>
            <person name="Mandal S."/>
        </authorList>
    </citation>
    <scope>NUCLEOTIDE SEQUENCE [LARGE SCALE GENOMIC DNA]</scope>
    <source>
        <strain evidence="2 3">PSKA42</strain>
    </source>
</reference>
<name>A0ABX1FQ39_9PSEU</name>
<organism evidence="2 3">
    <name type="scientific">Lentzea indica</name>
    <dbReference type="NCBI Taxonomy" id="2604800"/>
    <lineage>
        <taxon>Bacteria</taxon>
        <taxon>Bacillati</taxon>
        <taxon>Actinomycetota</taxon>
        <taxon>Actinomycetes</taxon>
        <taxon>Pseudonocardiales</taxon>
        <taxon>Pseudonocardiaceae</taxon>
        <taxon>Lentzea</taxon>
    </lineage>
</organism>
<feature type="region of interest" description="Disordered" evidence="1">
    <location>
        <begin position="1"/>
        <end position="35"/>
    </location>
</feature>
<accession>A0ABX1FQ39</accession>
<evidence type="ECO:0000313" key="3">
    <source>
        <dbReference type="Proteomes" id="UP001515943"/>
    </source>
</evidence>
<protein>
    <submittedName>
        <fullName evidence="2">Uncharacterized protein</fullName>
    </submittedName>
</protein>
<sequence>MQQTETTTVQTGPTTAQTGDTTVEAGPTTVETGPTTVQTEQTTLHDFTLGLLTDLDAREAFQQDPLGCLEAAGLGDITADDVHDILPLVLDAASVPNVEGVNELLGGGELPAVDSLLQIAGTVQGAAGVADVAAAPSAITALVSDFSGLGDVSGTLDAVVPQATEVVSNVPDVSDIASDNALVSKVTGVADVNAVNDVSDVLVKDLDADVLVKDVVDSDVLVKDVLADVDVKDVVDVTDNVVQNVAQVGDVHHDLGQVIGDVKVGDIDVLDGGVGNHNDVNIHF</sequence>
<evidence type="ECO:0000313" key="2">
    <source>
        <dbReference type="EMBL" id="NKE60919.1"/>
    </source>
</evidence>
<gene>
    <name evidence="2" type="ORF">FXN61_30710</name>
</gene>
<dbReference type="InterPro" id="IPR049709">
    <property type="entry name" value="IniB-like_N"/>
</dbReference>
<comment type="caution">
    <text evidence="2">The sequence shown here is derived from an EMBL/GenBank/DDBJ whole genome shotgun (WGS) entry which is preliminary data.</text>
</comment>
<dbReference type="NCBIfam" id="NF038175">
    <property type="entry name" value="IniB_NTERM"/>
    <property type="match status" value="1"/>
</dbReference>